<dbReference type="Pfam" id="PF02518">
    <property type="entry name" value="HATPase_c"/>
    <property type="match status" value="1"/>
</dbReference>
<feature type="modified residue" description="4-aspartylphosphate" evidence="9">
    <location>
        <position position="1145"/>
    </location>
</feature>
<name>A0A9U5C4H9_9BURK</name>
<dbReference type="Gene3D" id="3.40.50.2300">
    <property type="match status" value="3"/>
</dbReference>
<evidence type="ECO:0000259" key="13">
    <source>
        <dbReference type="PROSITE" id="PS50109"/>
    </source>
</evidence>
<dbReference type="InterPro" id="IPR005467">
    <property type="entry name" value="His_kinase_dom"/>
</dbReference>
<evidence type="ECO:0000256" key="6">
    <source>
        <dbReference type="ARBA" id="ARBA00023026"/>
    </source>
</evidence>
<evidence type="ECO:0000256" key="4">
    <source>
        <dbReference type="ARBA" id="ARBA00022729"/>
    </source>
</evidence>
<dbReference type="SUPFAM" id="SSF47384">
    <property type="entry name" value="Homodimeric domain of signal transducing histidine kinase"/>
    <property type="match status" value="1"/>
</dbReference>
<dbReference type="RefSeq" id="WP_028312178.1">
    <property type="nucleotide sequence ID" value="NZ_AXWS01000015.1"/>
</dbReference>
<organism evidence="15 16">
    <name type="scientific">Derxia gummosa DSM 723</name>
    <dbReference type="NCBI Taxonomy" id="1121388"/>
    <lineage>
        <taxon>Bacteria</taxon>
        <taxon>Pseudomonadati</taxon>
        <taxon>Pseudomonadota</taxon>
        <taxon>Betaproteobacteria</taxon>
        <taxon>Burkholderiales</taxon>
        <taxon>Alcaligenaceae</taxon>
        <taxon>Derxia</taxon>
    </lineage>
</organism>
<dbReference type="CDD" id="cd17546">
    <property type="entry name" value="REC_hyHK_CKI1_RcsC-like"/>
    <property type="match status" value="1"/>
</dbReference>
<evidence type="ECO:0000259" key="14">
    <source>
        <dbReference type="PROSITE" id="PS50110"/>
    </source>
</evidence>
<feature type="coiled-coil region" evidence="10">
    <location>
        <begin position="399"/>
        <end position="496"/>
    </location>
</feature>
<dbReference type="SUPFAM" id="SSF55874">
    <property type="entry name" value="ATPase domain of HSP90 chaperone/DNA topoisomerase II/histidine kinase"/>
    <property type="match status" value="1"/>
</dbReference>
<dbReference type="AlphaFoldDB" id="A0A9U5C4H9"/>
<dbReference type="InterPro" id="IPR003661">
    <property type="entry name" value="HisK_dim/P_dom"/>
</dbReference>
<keyword evidence="10" id="KW-0175">Coiled coil</keyword>
<dbReference type="Pfam" id="PF05227">
    <property type="entry name" value="CHASE3"/>
    <property type="match status" value="1"/>
</dbReference>
<evidence type="ECO:0000313" key="15">
    <source>
        <dbReference type="Proteomes" id="UP000675920"/>
    </source>
</evidence>
<dbReference type="Proteomes" id="UP000675920">
    <property type="component" value="Unplaced"/>
</dbReference>
<evidence type="ECO:0000256" key="9">
    <source>
        <dbReference type="PROSITE-ProRule" id="PRU00169"/>
    </source>
</evidence>
<dbReference type="EC" id="2.7.13.3" evidence="2"/>
<dbReference type="PRINTS" id="PR00344">
    <property type="entry name" value="BCTRLSENSOR"/>
</dbReference>
<dbReference type="InterPro" id="IPR007891">
    <property type="entry name" value="CHASE3"/>
</dbReference>
<evidence type="ECO:0000256" key="2">
    <source>
        <dbReference type="ARBA" id="ARBA00012438"/>
    </source>
</evidence>
<dbReference type="CDD" id="cd16922">
    <property type="entry name" value="HATPase_EvgS-ArcB-TorS-like"/>
    <property type="match status" value="1"/>
</dbReference>
<dbReference type="PROSITE" id="PS50110">
    <property type="entry name" value="RESPONSE_REGULATORY"/>
    <property type="match status" value="3"/>
</dbReference>
<keyword evidence="4" id="KW-0732">Signal</keyword>
<dbReference type="PANTHER" id="PTHR45339:SF1">
    <property type="entry name" value="HYBRID SIGNAL TRANSDUCTION HISTIDINE KINASE J"/>
    <property type="match status" value="1"/>
</dbReference>
<evidence type="ECO:0000256" key="10">
    <source>
        <dbReference type="SAM" id="Coils"/>
    </source>
</evidence>
<evidence type="ECO:0000256" key="12">
    <source>
        <dbReference type="SAM" id="Phobius"/>
    </source>
</evidence>
<dbReference type="InterPro" id="IPR036890">
    <property type="entry name" value="HATPase_C_sf"/>
</dbReference>
<comment type="catalytic activity">
    <reaction evidence="1">
        <text>ATP + protein L-histidine = ADP + protein N-phospho-L-histidine.</text>
        <dbReference type="EC" id="2.7.13.3"/>
    </reaction>
</comment>
<evidence type="ECO:0000256" key="8">
    <source>
        <dbReference type="ARBA" id="ARBA00070152"/>
    </source>
</evidence>
<proteinExistence type="predicted"/>
<dbReference type="Gene3D" id="1.10.287.130">
    <property type="match status" value="1"/>
</dbReference>
<feature type="domain" description="Response regulatory" evidence="14">
    <location>
        <begin position="827"/>
        <end position="940"/>
    </location>
</feature>
<comment type="function">
    <text evidence="7">Member of the two-component regulatory system BvgS/BvgA. Phosphorylates BvgA via a four-step phosphorelay in response to environmental signals.</text>
</comment>
<keyword evidence="6" id="KW-0843">Virulence</keyword>
<dbReference type="GO" id="GO:0000155">
    <property type="term" value="F:phosphorelay sensor kinase activity"/>
    <property type="evidence" value="ECO:0007669"/>
    <property type="project" value="InterPro"/>
</dbReference>
<dbReference type="PROSITE" id="PS50109">
    <property type="entry name" value="HIS_KIN"/>
    <property type="match status" value="1"/>
</dbReference>
<dbReference type="PANTHER" id="PTHR45339">
    <property type="entry name" value="HYBRID SIGNAL TRANSDUCTION HISTIDINE KINASE J"/>
    <property type="match status" value="1"/>
</dbReference>
<keyword evidence="3 9" id="KW-0597">Phosphoprotein</keyword>
<dbReference type="Gene3D" id="3.30.565.10">
    <property type="entry name" value="Histidine kinase-like ATPase, C-terminal domain"/>
    <property type="match status" value="1"/>
</dbReference>
<feature type="region of interest" description="Disordered" evidence="11">
    <location>
        <begin position="788"/>
        <end position="817"/>
    </location>
</feature>
<dbReference type="InterPro" id="IPR036097">
    <property type="entry name" value="HisK_dim/P_sf"/>
</dbReference>
<reference evidence="16" key="1">
    <citation type="journal article" date="1995" name="J. Mol. Evol.">
        <title>Response regulators of bacterial signal transduction systems: selective domain shuffling during evolution.</title>
        <authorList>
            <person name="Pao G.M."/>
            <person name="Saier M.H. Jr."/>
        </authorList>
    </citation>
    <scope>NUCLEOTIDE SEQUENCE</scope>
</reference>
<evidence type="ECO:0000256" key="3">
    <source>
        <dbReference type="ARBA" id="ARBA00022553"/>
    </source>
</evidence>
<feature type="domain" description="Histidine kinase" evidence="13">
    <location>
        <begin position="506"/>
        <end position="726"/>
    </location>
</feature>
<feature type="modified residue" description="4-aspartylphosphate" evidence="9">
    <location>
        <position position="876"/>
    </location>
</feature>
<feature type="transmembrane region" description="Helical" evidence="12">
    <location>
        <begin position="190"/>
        <end position="211"/>
    </location>
</feature>
<feature type="domain" description="Response regulatory" evidence="14">
    <location>
        <begin position="1095"/>
        <end position="1212"/>
    </location>
</feature>
<protein>
    <recommendedName>
        <fullName evidence="8">Virulence sensor protein BvgS</fullName>
        <ecNumber evidence="2">2.7.13.3</ecNumber>
    </recommendedName>
</protein>
<keyword evidence="12" id="KW-0472">Membrane</keyword>
<dbReference type="CDD" id="cd19410">
    <property type="entry name" value="HK9-like_sensor"/>
    <property type="match status" value="1"/>
</dbReference>
<keyword evidence="12" id="KW-0812">Transmembrane</keyword>
<evidence type="ECO:0000256" key="7">
    <source>
        <dbReference type="ARBA" id="ARBA00058004"/>
    </source>
</evidence>
<feature type="domain" description="Response regulatory" evidence="14">
    <location>
        <begin position="949"/>
        <end position="1065"/>
    </location>
</feature>
<dbReference type="SMART" id="SM00388">
    <property type="entry name" value="HisKA"/>
    <property type="match status" value="1"/>
</dbReference>
<dbReference type="InterPro" id="IPR011006">
    <property type="entry name" value="CheY-like_superfamily"/>
</dbReference>
<dbReference type="Pfam" id="PF00072">
    <property type="entry name" value="Response_reg"/>
    <property type="match status" value="3"/>
</dbReference>
<dbReference type="CDD" id="cd00082">
    <property type="entry name" value="HisKA"/>
    <property type="match status" value="1"/>
</dbReference>
<dbReference type="FunFam" id="3.30.565.10:FF:000010">
    <property type="entry name" value="Sensor histidine kinase RcsC"/>
    <property type="match status" value="1"/>
</dbReference>
<evidence type="ECO:0000313" key="16">
    <source>
        <dbReference type="RefSeq" id="WP_028312178.1"/>
    </source>
</evidence>
<dbReference type="InterPro" id="IPR001789">
    <property type="entry name" value="Sig_transdc_resp-reg_receiver"/>
</dbReference>
<reference evidence="16" key="2">
    <citation type="submission" date="2025-08" db="UniProtKB">
        <authorList>
            <consortium name="RefSeq"/>
        </authorList>
    </citation>
    <scope>IDENTIFICATION</scope>
</reference>
<feature type="transmembrane region" description="Helical" evidence="12">
    <location>
        <begin position="26"/>
        <end position="47"/>
    </location>
</feature>
<sequence>MTSNTSSLPALHEAAFARVLARNVGLPLLVSLLMSAAYIAIVFYMVSMARWVENADRTVARANAAQKLLIDAETGMRGFLLTGSNAFLEPYAMSLRDFDAQLTAMREFSLGEPEQIARIDRIAAQHARWISYADEAIGRRREGRSFDSISGFVASERGKSMMDGMRTEFTGFIGAEEAMRDRRSAQSSDTVSYAVAATLLIGLLAGGGMAVNGRRQVRALADAYGDSLDAAASHAKALERDAWMSSGETELSAAKSGERTPEAIAEGVLGFFVRRFEATVGVAYLSRDHAQFERAAVHAFTPDASHPPRLLLREGLLGQTAADGLARFIDVPPEGYLRVGSALGTGEVRHLVLFAAHGDRGANLVVELGFLAPPHEALAEFIATVEQRIGRTIDTAVYRERLHDVLTETQQLNEELQAQQEELKVANEELEEQSRVLRESQARLENQQAELEQTNEQLDQRNRLLNAQKDQLDQRNADLREAQSQLLARAEELQRASQYKSEFLANMSHELRTPLNSTLILARLLADNPKGNLDEEQVRFAESIASAGDDLMRLISDILDLSKVEAGKLDIQPETVVLDALLADLERQFRPVARDKQLGFELTLAEGLPETIVTDPLRLQQILKNLLSNAFKFTDAGTVRLDAAPAADGHVAISVSDTGIGIAPEQQKQVFEAFRQADGTVNRRFGGTGLGLSISRELAMLLGARIELRSAPGQGSRFTVTLPRDLAEAPPADPMLRTAQMDALREMLDDDVQPGSEAGAIAADGEAGTRDRLAAVGIGVGIGIGPDSAEVPDRPGAAPQAPNGAVRPARRHHPGDDRARLVHGKRTVLIVEDDHDFAVELCRVAHELGFNCLMADDADDAIADALRYLPDAVLLDMKLPDHAALTVLERLKRDSGTRHIPVHMVSATDGGQPGLPIDAIGPVLGPGDLDALKAVFARVEGRFAQKVRRVLVVEDDANQRDAMARLIADAEVEVTAVGLAEDALGALRDTVFDCMIVDLTLPDMAGRELLARMAEGDICSFPPVIVYTGRVLSREEEAELRRYSRSIIIKGARSPERLLDEVTLFLHRVERTPAPARQQMLRAVRNREHVFEGRRVLLVDDDVRNIFALTSALEHKGAGVVIARNGREALAKLDEQPEFDLVLMDIMMPEMDGYEAMRQIRKQPRFARLPIIGVTAKAMRDDQEKCIEAGANDYLSKPVDLDKLLSLMRVWMPKADRP</sequence>
<dbReference type="InterPro" id="IPR003594">
    <property type="entry name" value="HATPase_dom"/>
</dbReference>
<evidence type="ECO:0000256" key="1">
    <source>
        <dbReference type="ARBA" id="ARBA00000085"/>
    </source>
</evidence>
<dbReference type="SUPFAM" id="SSF52172">
    <property type="entry name" value="CheY-like"/>
    <property type="match status" value="3"/>
</dbReference>
<dbReference type="Pfam" id="PF00512">
    <property type="entry name" value="HisKA"/>
    <property type="match status" value="1"/>
</dbReference>
<dbReference type="SMART" id="SM00448">
    <property type="entry name" value="REC"/>
    <property type="match status" value="3"/>
</dbReference>
<evidence type="ECO:0000256" key="11">
    <source>
        <dbReference type="SAM" id="MobiDB-lite"/>
    </source>
</evidence>
<accession>A0A9U5C4H9</accession>
<keyword evidence="5" id="KW-0902">Two-component regulatory system</keyword>
<keyword evidence="15" id="KW-1185">Reference proteome</keyword>
<keyword evidence="12" id="KW-1133">Transmembrane helix</keyword>
<dbReference type="CDD" id="cd00156">
    <property type="entry name" value="REC"/>
    <property type="match status" value="1"/>
</dbReference>
<feature type="modified residue" description="4-aspartylphosphate" evidence="9">
    <location>
        <position position="998"/>
    </location>
</feature>
<dbReference type="SMART" id="SM00387">
    <property type="entry name" value="HATPase_c"/>
    <property type="match status" value="1"/>
</dbReference>
<evidence type="ECO:0000256" key="5">
    <source>
        <dbReference type="ARBA" id="ARBA00023012"/>
    </source>
</evidence>
<dbReference type="InterPro" id="IPR004358">
    <property type="entry name" value="Sig_transdc_His_kin-like_C"/>
</dbReference>